<evidence type="ECO:0000259" key="3">
    <source>
        <dbReference type="Pfam" id="PF09362"/>
    </source>
</evidence>
<protein>
    <recommendedName>
        <fullName evidence="3">DUF1996 domain-containing protein</fullName>
    </recommendedName>
</protein>
<comment type="caution">
    <text evidence="4">The sequence shown here is derived from an EMBL/GenBank/DDBJ whole genome shotgun (WGS) entry which is preliminary data.</text>
</comment>
<keyword evidence="2" id="KW-0732">Signal</keyword>
<dbReference type="Pfam" id="PF09362">
    <property type="entry name" value="DUF1996"/>
    <property type="match status" value="1"/>
</dbReference>
<feature type="compositionally biased region" description="Basic residues" evidence="1">
    <location>
        <begin position="491"/>
        <end position="512"/>
    </location>
</feature>
<feature type="region of interest" description="Disordered" evidence="1">
    <location>
        <begin position="488"/>
        <end position="512"/>
    </location>
</feature>
<keyword evidence="5" id="KW-1185">Reference proteome</keyword>
<sequence length="512" mass="55014">MAPKIWTGLVLLNALSGVSAFWRMECRGRTTVSRMDPIVSLGTTAQHAHVVHGSSGFSESADYDALTGGSCTSCAATEDLSAYWTPAMYFAHSDGTFELVEQVGGMLSYYLLRDPKNNVKAFPKGFRMIAGDTNRRNYTLGDVSQPDPGQSSWESLGQTTQDALEQRALGFNCLNYNKDAEASLYRHFMPDKAYLDANCPDGLRLELAFPSCWNGKDLDSTNHRSHMAYPDLVQDGACPEGFETRLVTLFYETIWNTAAFASSDGYFVMANGDPTGFGYHGDFMTGWDEDFLQSAVEQCTNLSGVLSDCPLFTLQDEATQNECKLESMPALLKVENVIGGALDTLNSLPGNVAIEFGPEPASAGKGSGKATTTTSSSYAAPTLTYQPASSSSLGGIFLQDTSTASPTSTSSAASTLVPSVKAAAAQDSTSAPATTAAPTLSDSGVQYQVVSTEYRTNGALVQEIVYEEAVVYVTEDTVTTVTVSPPVVKSEHKKQRRDHLVRHRHHAGGRLI</sequence>
<feature type="signal peptide" evidence="2">
    <location>
        <begin position="1"/>
        <end position="20"/>
    </location>
</feature>
<accession>A0A9P9W8M7</accession>
<dbReference type="InterPro" id="IPR018535">
    <property type="entry name" value="DUF1996"/>
</dbReference>
<dbReference type="Proteomes" id="UP000829685">
    <property type="component" value="Unassembled WGS sequence"/>
</dbReference>
<proteinExistence type="predicted"/>
<organism evidence="4 5">
    <name type="scientific">Neoarthrinium moseri</name>
    <dbReference type="NCBI Taxonomy" id="1658444"/>
    <lineage>
        <taxon>Eukaryota</taxon>
        <taxon>Fungi</taxon>
        <taxon>Dikarya</taxon>
        <taxon>Ascomycota</taxon>
        <taxon>Pezizomycotina</taxon>
        <taxon>Sordariomycetes</taxon>
        <taxon>Xylariomycetidae</taxon>
        <taxon>Amphisphaeriales</taxon>
        <taxon>Apiosporaceae</taxon>
        <taxon>Neoarthrinium</taxon>
    </lineage>
</organism>
<evidence type="ECO:0000313" key="5">
    <source>
        <dbReference type="Proteomes" id="UP000829685"/>
    </source>
</evidence>
<feature type="chain" id="PRO_5040169101" description="DUF1996 domain-containing protein" evidence="2">
    <location>
        <begin position="21"/>
        <end position="512"/>
    </location>
</feature>
<evidence type="ECO:0000313" key="4">
    <source>
        <dbReference type="EMBL" id="KAI1850478.1"/>
    </source>
</evidence>
<dbReference type="PANTHER" id="PTHR43662:SF7">
    <property type="entry name" value="DUF1996 DOMAIN-CONTAINING PROTEIN"/>
    <property type="match status" value="1"/>
</dbReference>
<reference evidence="4" key="1">
    <citation type="submission" date="2021-03" db="EMBL/GenBank/DDBJ databases">
        <title>Revisited historic fungal species revealed as producer of novel bioactive compounds through whole genome sequencing and comparative genomics.</title>
        <authorList>
            <person name="Vignolle G.A."/>
            <person name="Hochenegger N."/>
            <person name="Mach R.L."/>
            <person name="Mach-Aigner A.R."/>
            <person name="Javad Rahimi M."/>
            <person name="Salim K.A."/>
            <person name="Chan C.M."/>
            <person name="Lim L.B.L."/>
            <person name="Cai F."/>
            <person name="Druzhinina I.S."/>
            <person name="U'Ren J.M."/>
            <person name="Derntl C."/>
        </authorList>
    </citation>
    <scope>NUCLEOTIDE SEQUENCE</scope>
    <source>
        <strain evidence="4">TUCIM 5799</strain>
    </source>
</reference>
<dbReference type="PANTHER" id="PTHR43662">
    <property type="match status" value="1"/>
</dbReference>
<feature type="domain" description="DUF1996" evidence="3">
    <location>
        <begin position="36"/>
        <end position="287"/>
    </location>
</feature>
<gene>
    <name evidence="4" type="ORF">JX265_013440</name>
</gene>
<dbReference type="EMBL" id="JAFIMR010000070">
    <property type="protein sequence ID" value="KAI1850478.1"/>
    <property type="molecule type" value="Genomic_DNA"/>
</dbReference>
<dbReference type="AlphaFoldDB" id="A0A9P9W8M7"/>
<evidence type="ECO:0000256" key="1">
    <source>
        <dbReference type="SAM" id="MobiDB-lite"/>
    </source>
</evidence>
<evidence type="ECO:0000256" key="2">
    <source>
        <dbReference type="SAM" id="SignalP"/>
    </source>
</evidence>
<name>A0A9P9W8M7_9PEZI</name>